<name>A0AAV9V2J7_9PEZI</name>
<feature type="compositionally biased region" description="Basic and acidic residues" evidence="7">
    <location>
        <begin position="435"/>
        <end position="469"/>
    </location>
</feature>
<evidence type="ECO:0000256" key="1">
    <source>
        <dbReference type="ARBA" id="ARBA00004167"/>
    </source>
</evidence>
<feature type="compositionally biased region" description="Basic and acidic residues" evidence="7">
    <location>
        <begin position="344"/>
        <end position="364"/>
    </location>
</feature>
<keyword evidence="5" id="KW-0472">Membrane</keyword>
<keyword evidence="2" id="KW-0812">Transmembrane</keyword>
<feature type="chain" id="PRO_5043698727" description="WSC domain-containing protein" evidence="8">
    <location>
        <begin position="21"/>
        <end position="503"/>
    </location>
</feature>
<accession>A0AAV9V2J7</accession>
<keyword evidence="6" id="KW-0325">Glycoprotein</keyword>
<feature type="domain" description="WSC" evidence="9">
    <location>
        <begin position="53"/>
        <end position="151"/>
    </location>
</feature>
<feature type="compositionally biased region" description="Polar residues" evidence="7">
    <location>
        <begin position="365"/>
        <end position="380"/>
    </location>
</feature>
<protein>
    <recommendedName>
        <fullName evidence="9">WSC domain-containing protein</fullName>
    </recommendedName>
</protein>
<evidence type="ECO:0000313" key="11">
    <source>
        <dbReference type="Proteomes" id="UP001375240"/>
    </source>
</evidence>
<keyword evidence="11" id="KW-1185">Reference proteome</keyword>
<sequence>MYSITQILTFAIAFSPCVLAISQQDGTPLLRFNRRAAHSTGWEPCYENDLHKRFTHLGCMTPHAGSTILQFQVGNDKPAIKATSMTVTDCWAACTALGARYCALSNGSQCWCGNELKGRRTSDTCDVACTGGVEDGRPCGGKTTFSVYQDRTFSTEWDPDVAAKGYKKDLGCFQDDSNRLTIRPYAYLKDLTREKCFVICAREGSCYSAVEAGYACFCGNTLRPGHQAIDAQRCASKCYGKPGELCGGGWAMRIFYNEDLDTRKQCGRPQVFKGQAAQKPMKNTAGKKAAGGKKGKVEVVTMLVTETRTITETIKKKPVTRLTTVTTEIVTTTTRGRGAGAKAKPTDKDTDAENDKDTDDEKSNAPKQNGNQRPTVTVTVTVFDGAKGADKAKASNPAKPAEEPAEESDDKPAKKPASKPAEEPAEEPAPKPAKKPADKSADKPTDKSTDKSTEKPGEKAVDKSAEKPAKQAKKKKPAPAKDEKKDGGNSEDSPSPQAGGYRM</sequence>
<keyword evidence="3 8" id="KW-0732">Signal</keyword>
<evidence type="ECO:0000256" key="8">
    <source>
        <dbReference type="SAM" id="SignalP"/>
    </source>
</evidence>
<proteinExistence type="predicted"/>
<dbReference type="InterPro" id="IPR002889">
    <property type="entry name" value="WSC_carb-bd"/>
</dbReference>
<keyword evidence="4" id="KW-1133">Transmembrane helix</keyword>
<dbReference type="Proteomes" id="UP001375240">
    <property type="component" value="Unassembled WGS sequence"/>
</dbReference>
<evidence type="ECO:0000256" key="5">
    <source>
        <dbReference type="ARBA" id="ARBA00023136"/>
    </source>
</evidence>
<comment type="caution">
    <text evidence="10">The sequence shown here is derived from an EMBL/GenBank/DDBJ whole genome shotgun (WGS) entry which is preliminary data.</text>
</comment>
<comment type="subcellular location">
    <subcellularLocation>
        <location evidence="1">Membrane</location>
        <topology evidence="1">Single-pass membrane protein</topology>
    </subcellularLocation>
</comment>
<evidence type="ECO:0000313" key="10">
    <source>
        <dbReference type="EMBL" id="KAK6352708.1"/>
    </source>
</evidence>
<reference evidence="10 11" key="1">
    <citation type="submission" date="2019-10" db="EMBL/GenBank/DDBJ databases">
        <authorList>
            <person name="Palmer J.M."/>
        </authorList>
    </citation>
    <scope>NUCLEOTIDE SEQUENCE [LARGE SCALE GENOMIC DNA]</scope>
    <source>
        <strain evidence="10 11">TWF696</strain>
    </source>
</reference>
<evidence type="ECO:0000256" key="4">
    <source>
        <dbReference type="ARBA" id="ARBA00022989"/>
    </source>
</evidence>
<feature type="domain" description="WSC" evidence="9">
    <location>
        <begin position="166"/>
        <end position="258"/>
    </location>
</feature>
<feature type="signal peptide" evidence="8">
    <location>
        <begin position="1"/>
        <end position="20"/>
    </location>
</feature>
<dbReference type="GO" id="GO:0005886">
    <property type="term" value="C:plasma membrane"/>
    <property type="evidence" value="ECO:0007669"/>
    <property type="project" value="TreeGrafter"/>
</dbReference>
<dbReference type="PROSITE" id="PS51212">
    <property type="entry name" value="WSC"/>
    <property type="match status" value="2"/>
</dbReference>
<evidence type="ECO:0000256" key="6">
    <source>
        <dbReference type="ARBA" id="ARBA00023180"/>
    </source>
</evidence>
<feature type="compositionally biased region" description="Low complexity" evidence="7">
    <location>
        <begin position="330"/>
        <end position="343"/>
    </location>
</feature>
<feature type="compositionally biased region" description="Basic and acidic residues" evidence="7">
    <location>
        <begin position="479"/>
        <end position="488"/>
    </location>
</feature>
<dbReference type="PANTHER" id="PTHR24269:SF16">
    <property type="entry name" value="PROTEIN SLG1"/>
    <property type="match status" value="1"/>
</dbReference>
<feature type="region of interest" description="Disordered" evidence="7">
    <location>
        <begin position="330"/>
        <end position="503"/>
    </location>
</feature>
<dbReference type="Pfam" id="PF01822">
    <property type="entry name" value="WSC"/>
    <property type="match status" value="2"/>
</dbReference>
<organism evidence="10 11">
    <name type="scientific">Orbilia brochopaga</name>
    <dbReference type="NCBI Taxonomy" id="3140254"/>
    <lineage>
        <taxon>Eukaryota</taxon>
        <taxon>Fungi</taxon>
        <taxon>Dikarya</taxon>
        <taxon>Ascomycota</taxon>
        <taxon>Pezizomycotina</taxon>
        <taxon>Orbiliomycetes</taxon>
        <taxon>Orbiliales</taxon>
        <taxon>Orbiliaceae</taxon>
        <taxon>Orbilia</taxon>
    </lineage>
</organism>
<feature type="region of interest" description="Disordered" evidence="7">
    <location>
        <begin position="272"/>
        <end position="291"/>
    </location>
</feature>
<dbReference type="InterPro" id="IPR051836">
    <property type="entry name" value="Kremen_rcpt"/>
</dbReference>
<gene>
    <name evidence="10" type="ORF">TWF696_004711</name>
</gene>
<evidence type="ECO:0000256" key="2">
    <source>
        <dbReference type="ARBA" id="ARBA00022692"/>
    </source>
</evidence>
<dbReference type="EMBL" id="JAVHNQ010000003">
    <property type="protein sequence ID" value="KAK6352708.1"/>
    <property type="molecule type" value="Genomic_DNA"/>
</dbReference>
<evidence type="ECO:0000256" key="7">
    <source>
        <dbReference type="SAM" id="MobiDB-lite"/>
    </source>
</evidence>
<dbReference type="PANTHER" id="PTHR24269">
    <property type="entry name" value="KREMEN PROTEIN"/>
    <property type="match status" value="1"/>
</dbReference>
<evidence type="ECO:0000259" key="9">
    <source>
        <dbReference type="PROSITE" id="PS51212"/>
    </source>
</evidence>
<dbReference type="SMART" id="SM00321">
    <property type="entry name" value="WSC"/>
    <property type="match status" value="2"/>
</dbReference>
<evidence type="ECO:0000256" key="3">
    <source>
        <dbReference type="ARBA" id="ARBA00022729"/>
    </source>
</evidence>
<dbReference type="AlphaFoldDB" id="A0AAV9V2J7"/>